<protein>
    <submittedName>
        <fullName evidence="2">Aspartyl protease family protein</fullName>
    </submittedName>
</protein>
<comment type="caution">
    <text evidence="2">The sequence shown here is derived from an EMBL/GenBank/DDBJ whole genome shotgun (WGS) entry which is preliminary data.</text>
</comment>
<dbReference type="PROSITE" id="PS50106">
    <property type="entry name" value="PDZ"/>
    <property type="match status" value="1"/>
</dbReference>
<keyword evidence="3" id="KW-1185">Reference proteome</keyword>
<dbReference type="GO" id="GO:0006508">
    <property type="term" value="P:proteolysis"/>
    <property type="evidence" value="ECO:0007669"/>
    <property type="project" value="UniProtKB-KW"/>
</dbReference>
<sequence length="417" mass="46470">MKYWHRAIKIYLLFAFSGSILLQTLLADACYAQNFVFEGKRKKDALTFEQIKNLIVVPLYLNGKGPYNFILDTGVGSLIITDPGLLDTLKIKNPRTIKVYGFGQGEEIDAFLTNDVSVKISEASAAHVPTAILKKDIFDLSSYLGQKIYGLIGYPFFNSFVVKVNYSASRLSFSLPSANVKKRGQQIPIFIENNRPYLFADLGGAQQQPLRVKLIIDCGASHPLSMYALAGKPFPIPKDTISANLGVGLSGVINGSMGRLSSLTLGKYSFKNILSGFPAYEALAKQVGYDKNDGNLGAEVLKRFTVVFDYPGLSMYLKPNANYNTPFEHDMSGIEVYMDPNNKKHVFIGRIEPGSPAEKAGFLEQDEIVSLNMRFIQEYSLEDISKLFKSDDGRTILVEIVRNNRNLIKLLKLKRRI</sequence>
<dbReference type="EMBL" id="JAZDQT010000003">
    <property type="protein sequence ID" value="MEE1946465.1"/>
    <property type="molecule type" value="Genomic_DNA"/>
</dbReference>
<dbReference type="Pfam" id="PF17820">
    <property type="entry name" value="PDZ_6"/>
    <property type="match status" value="1"/>
</dbReference>
<dbReference type="InterPro" id="IPR001478">
    <property type="entry name" value="PDZ"/>
</dbReference>
<keyword evidence="2" id="KW-0645">Protease</keyword>
<dbReference type="InterPro" id="IPR021109">
    <property type="entry name" value="Peptidase_aspartic_dom_sf"/>
</dbReference>
<accession>A0ABU7IAF7</accession>
<evidence type="ECO:0000313" key="3">
    <source>
        <dbReference type="Proteomes" id="UP001336835"/>
    </source>
</evidence>
<dbReference type="SUPFAM" id="SSF50156">
    <property type="entry name" value="PDZ domain-like"/>
    <property type="match status" value="1"/>
</dbReference>
<evidence type="ECO:0000259" key="1">
    <source>
        <dbReference type="PROSITE" id="PS50106"/>
    </source>
</evidence>
<evidence type="ECO:0000313" key="2">
    <source>
        <dbReference type="EMBL" id="MEE1946465.1"/>
    </source>
</evidence>
<dbReference type="Gene3D" id="2.30.42.10">
    <property type="match status" value="1"/>
</dbReference>
<reference evidence="2 3" key="1">
    <citation type="submission" date="2024-01" db="EMBL/GenBank/DDBJ databases">
        <title>Pedobacter sp. nov., isolated from fresh soil.</title>
        <authorList>
            <person name="Le N.T.T."/>
        </authorList>
    </citation>
    <scope>NUCLEOTIDE SEQUENCE [LARGE SCALE GENOMIC DNA]</scope>
    <source>
        <strain evidence="2 3">KR3-3</strain>
    </source>
</reference>
<dbReference type="Pfam" id="PF13650">
    <property type="entry name" value="Asp_protease_2"/>
    <property type="match status" value="1"/>
</dbReference>
<keyword evidence="2" id="KW-0378">Hydrolase</keyword>
<dbReference type="Proteomes" id="UP001336835">
    <property type="component" value="Unassembled WGS sequence"/>
</dbReference>
<dbReference type="InterPro" id="IPR041489">
    <property type="entry name" value="PDZ_6"/>
</dbReference>
<feature type="domain" description="PDZ" evidence="1">
    <location>
        <begin position="333"/>
        <end position="403"/>
    </location>
</feature>
<dbReference type="SMART" id="SM00228">
    <property type="entry name" value="PDZ"/>
    <property type="match status" value="1"/>
</dbReference>
<dbReference type="GO" id="GO:0008233">
    <property type="term" value="F:peptidase activity"/>
    <property type="evidence" value="ECO:0007669"/>
    <property type="project" value="UniProtKB-KW"/>
</dbReference>
<proteinExistence type="predicted"/>
<organism evidence="2 3">
    <name type="scientific">Pedobacter albus</name>
    <dbReference type="NCBI Taxonomy" id="3113905"/>
    <lineage>
        <taxon>Bacteria</taxon>
        <taxon>Pseudomonadati</taxon>
        <taxon>Bacteroidota</taxon>
        <taxon>Sphingobacteriia</taxon>
        <taxon>Sphingobacteriales</taxon>
        <taxon>Sphingobacteriaceae</taxon>
        <taxon>Pedobacter</taxon>
    </lineage>
</organism>
<dbReference type="Gene3D" id="2.40.70.10">
    <property type="entry name" value="Acid Proteases"/>
    <property type="match status" value="2"/>
</dbReference>
<dbReference type="InterPro" id="IPR036034">
    <property type="entry name" value="PDZ_sf"/>
</dbReference>
<name>A0ABU7IAF7_9SPHI</name>
<gene>
    <name evidence="2" type="ORF">VRU48_15175</name>
</gene>
<dbReference type="RefSeq" id="WP_330108772.1">
    <property type="nucleotide sequence ID" value="NZ_JAZDQT010000003.1"/>
</dbReference>